<evidence type="ECO:0000256" key="1">
    <source>
        <dbReference type="SAM" id="MobiDB-lite"/>
    </source>
</evidence>
<feature type="domain" description="Reverse transcriptase" evidence="2">
    <location>
        <begin position="325"/>
        <end position="578"/>
    </location>
</feature>
<dbReference type="CDD" id="cd01650">
    <property type="entry name" value="RT_nLTR_like"/>
    <property type="match status" value="1"/>
</dbReference>
<dbReference type="InterPro" id="IPR043502">
    <property type="entry name" value="DNA/RNA_pol_sf"/>
</dbReference>
<dbReference type="PANTHER" id="PTHR47027">
    <property type="entry name" value="REVERSE TRANSCRIPTASE DOMAIN-CONTAINING PROTEIN"/>
    <property type="match status" value="1"/>
</dbReference>
<dbReference type="PROSITE" id="PS50878">
    <property type="entry name" value="RT_POL"/>
    <property type="match status" value="1"/>
</dbReference>
<dbReference type="AlphaFoldDB" id="A0AAV1GNS3"/>
<proteinExistence type="predicted"/>
<dbReference type="Proteomes" id="UP001178508">
    <property type="component" value="Chromosome 15"/>
</dbReference>
<dbReference type="EMBL" id="OY660878">
    <property type="protein sequence ID" value="CAJ1074289.1"/>
    <property type="molecule type" value="Genomic_DNA"/>
</dbReference>
<dbReference type="Gene3D" id="3.60.10.10">
    <property type="entry name" value="Endonuclease/exonuclease/phosphatase"/>
    <property type="match status" value="1"/>
</dbReference>
<evidence type="ECO:0000313" key="3">
    <source>
        <dbReference type="EMBL" id="CAJ1074289.1"/>
    </source>
</evidence>
<dbReference type="CDD" id="cd09076">
    <property type="entry name" value="L1-EN"/>
    <property type="match status" value="1"/>
</dbReference>
<evidence type="ECO:0000259" key="2">
    <source>
        <dbReference type="PROSITE" id="PS50878"/>
    </source>
</evidence>
<dbReference type="SUPFAM" id="SSF56219">
    <property type="entry name" value="DNase I-like"/>
    <property type="match status" value="1"/>
</dbReference>
<dbReference type="SUPFAM" id="SSF56672">
    <property type="entry name" value="DNA/RNA polymerases"/>
    <property type="match status" value="1"/>
</dbReference>
<keyword evidence="4" id="KW-1185">Reference proteome</keyword>
<dbReference type="PANTHER" id="PTHR47027:SF24">
    <property type="entry name" value="RIBONUCLEASE H"/>
    <property type="match status" value="1"/>
</dbReference>
<organism evidence="3 4">
    <name type="scientific">Xyrichtys novacula</name>
    <name type="common">Pearly razorfish</name>
    <name type="synonym">Hemipteronotus novacula</name>
    <dbReference type="NCBI Taxonomy" id="13765"/>
    <lineage>
        <taxon>Eukaryota</taxon>
        <taxon>Metazoa</taxon>
        <taxon>Chordata</taxon>
        <taxon>Craniata</taxon>
        <taxon>Vertebrata</taxon>
        <taxon>Euteleostomi</taxon>
        <taxon>Actinopterygii</taxon>
        <taxon>Neopterygii</taxon>
        <taxon>Teleostei</taxon>
        <taxon>Neoteleostei</taxon>
        <taxon>Acanthomorphata</taxon>
        <taxon>Eupercaria</taxon>
        <taxon>Labriformes</taxon>
        <taxon>Labridae</taxon>
        <taxon>Xyrichtys</taxon>
    </lineage>
</organism>
<name>A0AAV1GNS3_XYRNO</name>
<dbReference type="InterPro" id="IPR000477">
    <property type="entry name" value="RT_dom"/>
</dbReference>
<gene>
    <name evidence="3" type="ORF">XNOV1_A013869</name>
</gene>
<feature type="region of interest" description="Disordered" evidence="1">
    <location>
        <begin position="45"/>
        <end position="64"/>
    </location>
</feature>
<protein>
    <submittedName>
        <fullName evidence="3">Hypp3184</fullName>
    </submittedName>
</protein>
<sequence>MPPTHDQSISVIPFVLLHGMCKHFDAQDTPLSCLVSWLVTTSPSQDSANLWRDSGEKKEGDHSYIWSGPNDKKGLYGIALAMPCHVRKSLIGWTPVSERLLTARFHHQHGKLTIIVAYAPTEVADDETKNAFFDQLHQVILQVPPHDITIVLADFNATVSSASRDQQTKNIIGPESPDPITNNGDCLQHLCSAGGLSIVDTWFPRKNIHKWTWYSNDGKTRKALDHIIISSRWKSSVTNCRVYRGAQLGNTNHRLLVAQLRLKLKAVPSSRAPPRVRSSHLQDPTITSAFTSSISNRYNTLAREELTNWNLFVSTINQAAADSIQRPHHTPRRPWISPTTLEIIELCRAACLRGDMIEYRRLNRIRNTAIQEDRERFWQGEAERLESAAENSNYTQVYRTLRHLYIAFLDLKAAFDTVDHTSLWKILTILGAPSKITTLFQKLYSDAESCVRVNGTNSTWLSINSGVRQGCVAAPDLFNCIIDHLMERICARIPGVKLGSYTLTDLEYADDTTLFCSTLDQLKEALEIYQEESNKLGLRVSWPKTKLMHIGGDTPPPLHISGEEVEFVTSFIYLGSIITNNGNIITEINRRRALAASAMKTLWKPLWRHHSISRATKLRIYNTSVLSILLYGAETWPLNKTLAARIDGFDTRALRSIEGIKWPDRVSNITLRELTQQPPASQLAAQRRLRWYGHIRRLPPEHPTHAILHFQPKAAGWKRLRGAPRTRWIDVVTGDLHQLGLLLAVAEPLALDRPQWRRLVKLIGSTHGAVPVAEQET</sequence>
<accession>A0AAV1GNS3</accession>
<reference evidence="3" key="1">
    <citation type="submission" date="2023-08" db="EMBL/GenBank/DDBJ databases">
        <authorList>
            <person name="Alioto T."/>
            <person name="Alioto T."/>
            <person name="Gomez Garrido J."/>
        </authorList>
    </citation>
    <scope>NUCLEOTIDE SEQUENCE</scope>
</reference>
<feature type="compositionally biased region" description="Basic and acidic residues" evidence="1">
    <location>
        <begin position="53"/>
        <end position="62"/>
    </location>
</feature>
<dbReference type="InterPro" id="IPR036691">
    <property type="entry name" value="Endo/exonu/phosph_ase_sf"/>
</dbReference>
<dbReference type="Pfam" id="PF00078">
    <property type="entry name" value="RVT_1"/>
    <property type="match status" value="1"/>
</dbReference>
<evidence type="ECO:0000313" key="4">
    <source>
        <dbReference type="Proteomes" id="UP001178508"/>
    </source>
</evidence>